<dbReference type="GO" id="GO:0004180">
    <property type="term" value="F:carboxypeptidase activity"/>
    <property type="evidence" value="ECO:0007669"/>
    <property type="project" value="UniProtKB-KW"/>
</dbReference>
<feature type="domain" description="Peptidase M14" evidence="3">
    <location>
        <begin position="117"/>
        <end position="380"/>
    </location>
</feature>
<gene>
    <name evidence="4" type="ORF">ACFFNY_16530</name>
</gene>
<dbReference type="SUPFAM" id="SSF53187">
    <property type="entry name" value="Zn-dependent exopeptidases"/>
    <property type="match status" value="1"/>
</dbReference>
<comment type="caution">
    <text evidence="4">The sequence shown here is derived from an EMBL/GenBank/DDBJ whole genome shotgun (WGS) entry which is preliminary data.</text>
</comment>
<dbReference type="EMBL" id="JBHMAG010000012">
    <property type="protein sequence ID" value="MFB9753174.1"/>
    <property type="molecule type" value="Genomic_DNA"/>
</dbReference>
<dbReference type="InterPro" id="IPR050821">
    <property type="entry name" value="Cytosolic_carboxypeptidase"/>
</dbReference>
<protein>
    <submittedName>
        <fullName evidence="4">M14 family zinc carboxypeptidase</fullName>
    </submittedName>
</protein>
<dbReference type="Gene3D" id="3.40.630.10">
    <property type="entry name" value="Zn peptidases"/>
    <property type="match status" value="1"/>
</dbReference>
<dbReference type="Proteomes" id="UP001589619">
    <property type="component" value="Unassembled WGS sequence"/>
</dbReference>
<dbReference type="PANTHER" id="PTHR12756">
    <property type="entry name" value="CYTOSOLIC CARBOXYPEPTIDASE"/>
    <property type="match status" value="1"/>
</dbReference>
<comment type="cofactor">
    <cofactor evidence="1">
        <name>Zn(2+)</name>
        <dbReference type="ChEBI" id="CHEBI:29105"/>
    </cofactor>
</comment>
<evidence type="ECO:0000256" key="1">
    <source>
        <dbReference type="ARBA" id="ARBA00001947"/>
    </source>
</evidence>
<name>A0ABV5VXY5_9BACL</name>
<evidence type="ECO:0000313" key="4">
    <source>
        <dbReference type="EMBL" id="MFB9753174.1"/>
    </source>
</evidence>
<dbReference type="PROSITE" id="PS52035">
    <property type="entry name" value="PEPTIDASE_M14"/>
    <property type="match status" value="1"/>
</dbReference>
<keyword evidence="4" id="KW-0645">Protease</keyword>
<sequence>MLVNPLSLTDFTLDGEYGSQGAVLEQVGINHFRLTLGTAPNHPTWTNRPQFILDRNAKGNRLKLDVISPVPGGGHYPMNEYNYSWSYDNEHWHPIRWEGSSPETNTFLFPEFTEDVVYFGHQVPFSPEHLERLADGWRDDPRVTVHELGRSLGGRPVYRFEITDPGSKIARNDRGGHYVVNTHPGEHNAQWRIIGMMHWLLNDPQAVPFLERTICHFVVMMCPDGPSHGWYRVNEQGVDLNRSYSLPAADEGNQAHESYICQRDLERLIAAGSRMATVWSMHTWEGAVEPILNPGPESDAPPRHWSVLRELMQRNDPHGYVRPLHIAEEPLGKADGWNGGPQRQFGGAGVLCEGGGALLTKEENLASGEVIMRSLADFYR</sequence>
<dbReference type="RefSeq" id="WP_344902142.1">
    <property type="nucleotide sequence ID" value="NZ_BAAAYO010000001.1"/>
</dbReference>
<comment type="caution">
    <text evidence="2">Lacks conserved residue(s) required for the propagation of feature annotation.</text>
</comment>
<dbReference type="Pfam" id="PF00246">
    <property type="entry name" value="Peptidase_M14"/>
    <property type="match status" value="1"/>
</dbReference>
<keyword evidence="4" id="KW-0121">Carboxypeptidase</keyword>
<evidence type="ECO:0000313" key="5">
    <source>
        <dbReference type="Proteomes" id="UP001589619"/>
    </source>
</evidence>
<comment type="similarity">
    <text evidence="2">Belongs to the peptidase M14 family.</text>
</comment>
<keyword evidence="4" id="KW-0378">Hydrolase</keyword>
<reference evidence="4 5" key="1">
    <citation type="submission" date="2024-09" db="EMBL/GenBank/DDBJ databases">
        <authorList>
            <person name="Sun Q."/>
            <person name="Mori K."/>
        </authorList>
    </citation>
    <scope>NUCLEOTIDE SEQUENCE [LARGE SCALE GENOMIC DNA]</scope>
    <source>
        <strain evidence="4 5">JCM 12520</strain>
    </source>
</reference>
<dbReference type="PANTHER" id="PTHR12756:SF11">
    <property type="entry name" value="CYTOSOLIC CARBOXYPEPTIDASE 1"/>
    <property type="match status" value="1"/>
</dbReference>
<keyword evidence="5" id="KW-1185">Reference proteome</keyword>
<proteinExistence type="inferred from homology"/>
<organism evidence="4 5">
    <name type="scientific">Paenibacillus hodogayensis</name>
    <dbReference type="NCBI Taxonomy" id="279208"/>
    <lineage>
        <taxon>Bacteria</taxon>
        <taxon>Bacillati</taxon>
        <taxon>Bacillota</taxon>
        <taxon>Bacilli</taxon>
        <taxon>Bacillales</taxon>
        <taxon>Paenibacillaceae</taxon>
        <taxon>Paenibacillus</taxon>
    </lineage>
</organism>
<evidence type="ECO:0000259" key="3">
    <source>
        <dbReference type="PROSITE" id="PS52035"/>
    </source>
</evidence>
<accession>A0ABV5VXY5</accession>
<dbReference type="InterPro" id="IPR000834">
    <property type="entry name" value="Peptidase_M14"/>
</dbReference>
<evidence type="ECO:0000256" key="2">
    <source>
        <dbReference type="PROSITE-ProRule" id="PRU01379"/>
    </source>
</evidence>